<reference evidence="1 2" key="1">
    <citation type="submission" date="2019-02" db="EMBL/GenBank/DDBJ databases">
        <title>Shewanella sp. D4-2 isolated from Dokdo Island.</title>
        <authorList>
            <person name="Baek K."/>
        </authorList>
    </citation>
    <scope>NUCLEOTIDE SEQUENCE [LARGE SCALE GENOMIC DNA]</scope>
    <source>
        <strain evidence="1 2">D4-2</strain>
    </source>
</reference>
<accession>A0A411PKQ7</accession>
<dbReference type="EMBL" id="CP036200">
    <property type="protein sequence ID" value="QBF84096.1"/>
    <property type="molecule type" value="Genomic_DNA"/>
</dbReference>
<sequence length="38" mass="4298">MFKSLKVALGLAKPARKQVKLPEGLDHLEVIPAKAWWK</sequence>
<evidence type="ECO:0000313" key="2">
    <source>
        <dbReference type="Proteomes" id="UP000291106"/>
    </source>
</evidence>
<gene>
    <name evidence="1" type="ORF">EXU30_16515</name>
</gene>
<dbReference type="OrthoDB" id="6267678at2"/>
<dbReference type="Proteomes" id="UP000291106">
    <property type="component" value="Chromosome"/>
</dbReference>
<proteinExistence type="predicted"/>
<keyword evidence="2" id="KW-1185">Reference proteome</keyword>
<evidence type="ECO:0000313" key="1">
    <source>
        <dbReference type="EMBL" id="QBF84096.1"/>
    </source>
</evidence>
<name>A0A411PKQ7_9GAMM</name>
<organism evidence="1 2">
    <name type="scientific">Shewanella maritima</name>
    <dbReference type="NCBI Taxonomy" id="2520507"/>
    <lineage>
        <taxon>Bacteria</taxon>
        <taxon>Pseudomonadati</taxon>
        <taxon>Pseudomonadota</taxon>
        <taxon>Gammaproteobacteria</taxon>
        <taxon>Alteromonadales</taxon>
        <taxon>Shewanellaceae</taxon>
        <taxon>Shewanella</taxon>
    </lineage>
</organism>
<dbReference type="KEGG" id="smai:EXU30_16515"/>
<dbReference type="AlphaFoldDB" id="A0A411PKQ7"/>
<protein>
    <submittedName>
        <fullName evidence="1">Uncharacterized protein</fullName>
    </submittedName>
</protein>